<accession>A0A4Y2CPN7</accession>
<reference evidence="1 2" key="1">
    <citation type="journal article" date="2019" name="Sci. Rep.">
        <title>Orb-weaving spider Araneus ventricosus genome elucidates the spidroin gene catalogue.</title>
        <authorList>
            <person name="Kono N."/>
            <person name="Nakamura H."/>
            <person name="Ohtoshi R."/>
            <person name="Moran D.A.P."/>
            <person name="Shinohara A."/>
            <person name="Yoshida Y."/>
            <person name="Fujiwara M."/>
            <person name="Mori M."/>
            <person name="Tomita M."/>
            <person name="Arakawa K."/>
        </authorList>
    </citation>
    <scope>NUCLEOTIDE SEQUENCE [LARGE SCALE GENOMIC DNA]</scope>
</reference>
<comment type="caution">
    <text evidence="1">The sequence shown here is derived from an EMBL/GenBank/DDBJ whole genome shotgun (WGS) entry which is preliminary data.</text>
</comment>
<evidence type="ECO:0000313" key="2">
    <source>
        <dbReference type="Proteomes" id="UP000499080"/>
    </source>
</evidence>
<dbReference type="EMBL" id="BGPR01000214">
    <property type="protein sequence ID" value="GBM05285.1"/>
    <property type="molecule type" value="Genomic_DNA"/>
</dbReference>
<keyword evidence="2" id="KW-1185">Reference proteome</keyword>
<dbReference type="AlphaFoldDB" id="A0A4Y2CPN7"/>
<proteinExistence type="predicted"/>
<protein>
    <submittedName>
        <fullName evidence="1">Uncharacterized protein</fullName>
    </submittedName>
</protein>
<name>A0A4Y2CPN7_ARAVE</name>
<evidence type="ECO:0000313" key="1">
    <source>
        <dbReference type="EMBL" id="GBM05285.1"/>
    </source>
</evidence>
<organism evidence="1 2">
    <name type="scientific">Araneus ventricosus</name>
    <name type="common">Orbweaver spider</name>
    <name type="synonym">Epeira ventricosa</name>
    <dbReference type="NCBI Taxonomy" id="182803"/>
    <lineage>
        <taxon>Eukaryota</taxon>
        <taxon>Metazoa</taxon>
        <taxon>Ecdysozoa</taxon>
        <taxon>Arthropoda</taxon>
        <taxon>Chelicerata</taxon>
        <taxon>Arachnida</taxon>
        <taxon>Araneae</taxon>
        <taxon>Araneomorphae</taxon>
        <taxon>Entelegynae</taxon>
        <taxon>Araneoidea</taxon>
        <taxon>Araneidae</taxon>
        <taxon>Araneus</taxon>
    </lineage>
</organism>
<gene>
    <name evidence="1" type="ORF">AVEN_46837_1</name>
</gene>
<dbReference type="Proteomes" id="UP000499080">
    <property type="component" value="Unassembled WGS sequence"/>
</dbReference>
<sequence length="95" mass="10738">MILSTHETNLSLYSTTLILKIPNAKGPKGVAKEFVSQEIRHGFRGKVVQRYLTEPIGFFASMFQASFNPLMNGEKGKIIKEHCKNNSKWSSFKTC</sequence>